<dbReference type="ExpressionAtlas" id="K3Y051">
    <property type="expression patterns" value="baseline"/>
</dbReference>
<proteinExistence type="predicted"/>
<keyword evidence="1" id="KW-0812">Transmembrane</keyword>
<reference evidence="3" key="1">
    <citation type="journal article" date="2012" name="Nat. Biotechnol.">
        <title>Reference genome sequence of the model plant Setaria.</title>
        <authorList>
            <person name="Bennetzen J.L."/>
            <person name="Schmutz J."/>
            <person name="Wang H."/>
            <person name="Percifield R."/>
            <person name="Hawkins J."/>
            <person name="Pontaroli A.C."/>
            <person name="Estep M."/>
            <person name="Feng L."/>
            <person name="Vaughn J.N."/>
            <person name="Grimwood J."/>
            <person name="Jenkins J."/>
            <person name="Barry K."/>
            <person name="Lindquist E."/>
            <person name="Hellsten U."/>
            <person name="Deshpande S."/>
            <person name="Wang X."/>
            <person name="Wu X."/>
            <person name="Mitros T."/>
            <person name="Triplett J."/>
            <person name="Yang X."/>
            <person name="Ye C.Y."/>
            <person name="Mauro-Herrera M."/>
            <person name="Wang L."/>
            <person name="Li P."/>
            <person name="Sharma M."/>
            <person name="Sharma R."/>
            <person name="Ronald P.C."/>
            <person name="Panaud O."/>
            <person name="Kellogg E.A."/>
            <person name="Brutnell T.P."/>
            <person name="Doust A.N."/>
            <person name="Tuskan G.A."/>
            <person name="Rokhsar D."/>
            <person name="Devos K.M."/>
        </authorList>
    </citation>
    <scope>NUCLEOTIDE SEQUENCE [LARGE SCALE GENOMIC DNA]</scope>
    <source>
        <strain evidence="3">cv. Yugu1</strain>
    </source>
</reference>
<protein>
    <submittedName>
        <fullName evidence="2">Uncharacterized protein</fullName>
    </submittedName>
</protein>
<name>K3Y051_SETIT</name>
<reference evidence="2" key="2">
    <citation type="submission" date="2018-08" db="UniProtKB">
        <authorList>
            <consortium name="EnsemblPlants"/>
        </authorList>
    </citation>
    <scope>IDENTIFICATION</scope>
    <source>
        <strain evidence="2">Yugu1</strain>
    </source>
</reference>
<keyword evidence="1" id="KW-0472">Membrane</keyword>
<keyword evidence="3" id="KW-1185">Reference proteome</keyword>
<evidence type="ECO:0000313" key="3">
    <source>
        <dbReference type="Proteomes" id="UP000004995"/>
    </source>
</evidence>
<dbReference type="Proteomes" id="UP000004995">
    <property type="component" value="Unassembled WGS sequence"/>
</dbReference>
<feature type="transmembrane region" description="Helical" evidence="1">
    <location>
        <begin position="12"/>
        <end position="37"/>
    </location>
</feature>
<organism evidence="2 3">
    <name type="scientific">Setaria italica</name>
    <name type="common">Foxtail millet</name>
    <name type="synonym">Panicum italicum</name>
    <dbReference type="NCBI Taxonomy" id="4555"/>
    <lineage>
        <taxon>Eukaryota</taxon>
        <taxon>Viridiplantae</taxon>
        <taxon>Streptophyta</taxon>
        <taxon>Embryophyta</taxon>
        <taxon>Tracheophyta</taxon>
        <taxon>Spermatophyta</taxon>
        <taxon>Magnoliopsida</taxon>
        <taxon>Liliopsida</taxon>
        <taxon>Poales</taxon>
        <taxon>Poaceae</taxon>
        <taxon>PACMAD clade</taxon>
        <taxon>Panicoideae</taxon>
        <taxon>Panicodae</taxon>
        <taxon>Paniceae</taxon>
        <taxon>Cenchrinae</taxon>
        <taxon>Setaria</taxon>
    </lineage>
</organism>
<keyword evidence="1" id="KW-1133">Transmembrane helix</keyword>
<accession>K3Y051</accession>
<dbReference type="Gramene" id="KQL10538">
    <property type="protein sequence ID" value="KQL10538"/>
    <property type="gene ID" value="SETIT_007562mg"/>
</dbReference>
<dbReference type="AlphaFoldDB" id="K3Y051"/>
<dbReference type="InParanoid" id="K3Y051"/>
<evidence type="ECO:0000313" key="2">
    <source>
        <dbReference type="EnsemblPlants" id="KQL10538"/>
    </source>
</evidence>
<sequence>MARWIGNGRARWIVVLVMLLSGPPSFVCTPLSLFSFAGGRTGAPPPPSESRTLSFLSSQGSGWGTNARIEACAGKQHKCGEAFGHQRAVEDLMMGELRCIDMNAWFVNSNDKLC</sequence>
<dbReference type="HOGENOM" id="CLU_2254844_0_0_1"/>
<evidence type="ECO:0000256" key="1">
    <source>
        <dbReference type="SAM" id="Phobius"/>
    </source>
</evidence>
<dbReference type="EMBL" id="AGNK02002426">
    <property type="status" value="NOT_ANNOTATED_CDS"/>
    <property type="molecule type" value="Genomic_DNA"/>
</dbReference>
<dbReference type="EnsemblPlants" id="KQL10538">
    <property type="protein sequence ID" value="KQL10538"/>
    <property type="gene ID" value="SETIT_007562mg"/>
</dbReference>